<keyword evidence="1" id="KW-0472">Membrane</keyword>
<reference evidence="2 3" key="1">
    <citation type="submission" date="2019-02" db="EMBL/GenBank/DDBJ databases">
        <title>Closed genome of Sporomusa termitida DSM 4440.</title>
        <authorList>
            <person name="Poehlein A."/>
            <person name="Daniel R."/>
        </authorList>
    </citation>
    <scope>NUCLEOTIDE SEQUENCE [LARGE SCALE GENOMIC DNA]</scope>
    <source>
        <strain evidence="2 3">DSM 4440</strain>
    </source>
</reference>
<keyword evidence="3" id="KW-1185">Reference proteome</keyword>
<proteinExistence type="predicted"/>
<protein>
    <submittedName>
        <fullName evidence="2">Uncharacterized protein</fullName>
    </submittedName>
</protein>
<gene>
    <name evidence="2" type="ORF">SPTER_15360</name>
</gene>
<evidence type="ECO:0000313" key="3">
    <source>
        <dbReference type="Proteomes" id="UP000320776"/>
    </source>
</evidence>
<accession>A0A517DSC4</accession>
<keyword evidence="1" id="KW-1133">Transmembrane helix</keyword>
<name>A0A517DSC4_9FIRM</name>
<sequence length="111" mass="12243">MSDKAIEILANKLGVATDQLIQVFINQATLVPWIYGVQIGVCILVLCTLGKVHMWLTESDRYYGADAFTFTGMVIVSILTLVVVVFGIHDILTSIYNPQAWAIKEILGSIK</sequence>
<evidence type="ECO:0000313" key="2">
    <source>
        <dbReference type="EMBL" id="QDR80217.1"/>
    </source>
</evidence>
<keyword evidence="1" id="KW-0812">Transmembrane</keyword>
<organism evidence="2 3">
    <name type="scientific">Sporomusa termitida</name>
    <dbReference type="NCBI Taxonomy" id="2377"/>
    <lineage>
        <taxon>Bacteria</taxon>
        <taxon>Bacillati</taxon>
        <taxon>Bacillota</taxon>
        <taxon>Negativicutes</taxon>
        <taxon>Selenomonadales</taxon>
        <taxon>Sporomusaceae</taxon>
        <taxon>Sporomusa</taxon>
    </lineage>
</organism>
<dbReference type="EMBL" id="CP036259">
    <property type="protein sequence ID" value="QDR80217.1"/>
    <property type="molecule type" value="Genomic_DNA"/>
</dbReference>
<evidence type="ECO:0000256" key="1">
    <source>
        <dbReference type="SAM" id="Phobius"/>
    </source>
</evidence>
<feature type="transmembrane region" description="Helical" evidence="1">
    <location>
        <begin position="33"/>
        <end position="56"/>
    </location>
</feature>
<dbReference type="Proteomes" id="UP000320776">
    <property type="component" value="Chromosome"/>
</dbReference>
<dbReference type="RefSeq" id="WP_144349798.1">
    <property type="nucleotide sequence ID" value="NZ_CP036259.1"/>
</dbReference>
<dbReference type="AlphaFoldDB" id="A0A517DSC4"/>
<dbReference type="KEGG" id="sted:SPTER_15360"/>
<feature type="transmembrane region" description="Helical" evidence="1">
    <location>
        <begin position="68"/>
        <end position="88"/>
    </location>
</feature>